<evidence type="ECO:0000313" key="5">
    <source>
        <dbReference type="EMBL" id="KAL1606543.1"/>
    </source>
</evidence>
<evidence type="ECO:0000256" key="1">
    <source>
        <dbReference type="ARBA" id="ARBA00022603"/>
    </source>
</evidence>
<keyword evidence="6" id="KW-1185">Reference proteome</keyword>
<feature type="domain" description="O-methyltransferase C-terminal" evidence="4">
    <location>
        <begin position="4"/>
        <end position="97"/>
    </location>
</feature>
<comment type="caution">
    <text evidence="5">The sequence shown here is derived from an EMBL/GenBank/DDBJ whole genome shotgun (WGS) entry which is preliminary data.</text>
</comment>
<dbReference type="PANTHER" id="PTHR43712">
    <property type="entry name" value="PUTATIVE (AFU_ORTHOLOGUE AFUA_4G14580)-RELATED"/>
    <property type="match status" value="1"/>
</dbReference>
<keyword evidence="2" id="KW-0808">Transferase</keyword>
<gene>
    <name evidence="5" type="ORF">SLS60_003948</name>
</gene>
<dbReference type="InterPro" id="IPR001077">
    <property type="entry name" value="COMT_C"/>
</dbReference>
<name>A0ABR3RQI8_9PLEO</name>
<dbReference type="InterPro" id="IPR016461">
    <property type="entry name" value="COMT-like"/>
</dbReference>
<evidence type="ECO:0000256" key="3">
    <source>
        <dbReference type="ARBA" id="ARBA00022691"/>
    </source>
</evidence>
<dbReference type="EMBL" id="JAKJXO020000004">
    <property type="protein sequence ID" value="KAL1606543.1"/>
    <property type="molecule type" value="Genomic_DNA"/>
</dbReference>
<organism evidence="5 6">
    <name type="scientific">Paraconiothyrium brasiliense</name>
    <dbReference type="NCBI Taxonomy" id="300254"/>
    <lineage>
        <taxon>Eukaryota</taxon>
        <taxon>Fungi</taxon>
        <taxon>Dikarya</taxon>
        <taxon>Ascomycota</taxon>
        <taxon>Pezizomycotina</taxon>
        <taxon>Dothideomycetes</taxon>
        <taxon>Pleosporomycetidae</taxon>
        <taxon>Pleosporales</taxon>
        <taxon>Massarineae</taxon>
        <taxon>Didymosphaeriaceae</taxon>
        <taxon>Paraconiothyrium</taxon>
    </lineage>
</organism>
<dbReference type="Pfam" id="PF00891">
    <property type="entry name" value="Methyltransf_2"/>
    <property type="match status" value="1"/>
</dbReference>
<protein>
    <recommendedName>
        <fullName evidence="4">O-methyltransferase C-terminal domain-containing protein</fullName>
    </recommendedName>
</protein>
<accession>A0ABR3RQI8</accession>
<dbReference type="Gene3D" id="3.40.50.150">
    <property type="entry name" value="Vaccinia Virus protein VP39"/>
    <property type="match status" value="1"/>
</dbReference>
<dbReference type="SUPFAM" id="SSF53335">
    <property type="entry name" value="S-adenosyl-L-methionine-dependent methyltransferases"/>
    <property type="match status" value="1"/>
</dbReference>
<dbReference type="PANTHER" id="PTHR43712:SF16">
    <property type="entry name" value="O-METHYLTRANSFERASE ELCB"/>
    <property type="match status" value="1"/>
</dbReference>
<proteinExistence type="predicted"/>
<evidence type="ECO:0000256" key="2">
    <source>
        <dbReference type="ARBA" id="ARBA00022679"/>
    </source>
</evidence>
<sequence>MAYDFFTEQPIKGADVYLMRWILHDWSDVYAIRTLRTLVCALKRKAKIVLHEYIVPEPGETLTLQDRTLRIFNTAVRALTNGKEREVNDWKALLAEANGRFHFLSIEKPPISSLGIIVDQWEG</sequence>
<keyword evidence="1" id="KW-0489">Methyltransferase</keyword>
<dbReference type="PROSITE" id="PS51683">
    <property type="entry name" value="SAM_OMT_II"/>
    <property type="match status" value="1"/>
</dbReference>
<keyword evidence="3" id="KW-0949">S-adenosyl-L-methionine</keyword>
<dbReference type="InterPro" id="IPR029063">
    <property type="entry name" value="SAM-dependent_MTases_sf"/>
</dbReference>
<evidence type="ECO:0000313" key="6">
    <source>
        <dbReference type="Proteomes" id="UP001521785"/>
    </source>
</evidence>
<reference evidence="5 6" key="1">
    <citation type="submission" date="2024-02" db="EMBL/GenBank/DDBJ databases">
        <title>De novo assembly and annotation of 12 fungi associated with fruit tree decline syndrome in Ontario, Canada.</title>
        <authorList>
            <person name="Sulman M."/>
            <person name="Ellouze W."/>
            <person name="Ilyukhin E."/>
        </authorList>
    </citation>
    <scope>NUCLEOTIDE SEQUENCE [LARGE SCALE GENOMIC DNA]</scope>
    <source>
        <strain evidence="5 6">M42-189</strain>
    </source>
</reference>
<dbReference type="Proteomes" id="UP001521785">
    <property type="component" value="Unassembled WGS sequence"/>
</dbReference>
<evidence type="ECO:0000259" key="4">
    <source>
        <dbReference type="Pfam" id="PF00891"/>
    </source>
</evidence>